<sequence length="94" mass="10444">MEQTITLNLPYDLTDDEWDKVIDVFSSLDGWLPATDEPTWYGSPGEPRHVAASMEPGGLVLQGRLEPGLWTGWVSVLCARLSLALGREIRDAEM</sequence>
<dbReference type="EMBL" id="NEVL01000003">
    <property type="protein sequence ID" value="OZI36774.1"/>
    <property type="molecule type" value="Genomic_DNA"/>
</dbReference>
<evidence type="ECO:0000313" key="1">
    <source>
        <dbReference type="EMBL" id="OZI36774.1"/>
    </source>
</evidence>
<evidence type="ECO:0000313" key="2">
    <source>
        <dbReference type="Proteomes" id="UP000217005"/>
    </source>
</evidence>
<reference evidence="1 2" key="1">
    <citation type="submission" date="2017-05" db="EMBL/GenBank/DDBJ databases">
        <title>Complete and WGS of Bordetella genogroups.</title>
        <authorList>
            <person name="Spilker T."/>
            <person name="LiPuma J."/>
        </authorList>
    </citation>
    <scope>NUCLEOTIDE SEQUENCE [LARGE SCALE GENOMIC DNA]</scope>
    <source>
        <strain evidence="1 2">AU17610</strain>
    </source>
</reference>
<gene>
    <name evidence="1" type="ORF">CEG14_15795</name>
</gene>
<dbReference type="OrthoDB" id="7062268at2"/>
<accession>A0A261SHB1</accession>
<dbReference type="AlphaFoldDB" id="A0A261SHB1"/>
<dbReference type="Proteomes" id="UP000217005">
    <property type="component" value="Unassembled WGS sequence"/>
</dbReference>
<proteinExistence type="predicted"/>
<protein>
    <submittedName>
        <fullName evidence="1">Uncharacterized protein</fullName>
    </submittedName>
</protein>
<dbReference type="RefSeq" id="WP_094827578.1">
    <property type="nucleotide sequence ID" value="NZ_NEVL01000003.1"/>
</dbReference>
<name>A0A261SHB1_9BORD</name>
<comment type="caution">
    <text evidence="1">The sequence shown here is derived from an EMBL/GenBank/DDBJ whole genome shotgun (WGS) entry which is preliminary data.</text>
</comment>
<organism evidence="1 2">
    <name type="scientific">Bordetella genomosp. 1</name>
    <dbReference type="NCBI Taxonomy" id="1395607"/>
    <lineage>
        <taxon>Bacteria</taxon>
        <taxon>Pseudomonadati</taxon>
        <taxon>Pseudomonadota</taxon>
        <taxon>Betaproteobacteria</taxon>
        <taxon>Burkholderiales</taxon>
        <taxon>Alcaligenaceae</taxon>
        <taxon>Bordetella</taxon>
    </lineage>
</organism>